<accession>A0A8W7PID6</accession>
<sequence length="173" mass="18701">LMELYTLVRLCNDTIAKSMPAASCCTQSCLTSCTSVSWSQLNTVPKSPCTYSRPSLASSRMPLLLQHTRTNPSRSGNRCVHSSSDPFRLRCTVPLSALMQNIQLPSVSKSVTSRSRQRSSTVLSVARCTPCSSTPFASSRMCVSPRTRSLTPQAGSYPSGCTIDSLPSSLRSQ</sequence>
<proteinExistence type="predicted"/>
<reference evidence="1" key="1">
    <citation type="submission" date="2022-08" db="UniProtKB">
        <authorList>
            <consortium name="EnsemblMetazoa"/>
        </authorList>
    </citation>
    <scope>IDENTIFICATION</scope>
</reference>
<organism evidence="1">
    <name type="scientific">Anopheles coluzzii</name>
    <name type="common">African malaria mosquito</name>
    <dbReference type="NCBI Taxonomy" id="1518534"/>
    <lineage>
        <taxon>Eukaryota</taxon>
        <taxon>Metazoa</taxon>
        <taxon>Ecdysozoa</taxon>
        <taxon>Arthropoda</taxon>
        <taxon>Hexapoda</taxon>
        <taxon>Insecta</taxon>
        <taxon>Pterygota</taxon>
        <taxon>Neoptera</taxon>
        <taxon>Endopterygota</taxon>
        <taxon>Diptera</taxon>
        <taxon>Nematocera</taxon>
        <taxon>Culicoidea</taxon>
        <taxon>Culicidae</taxon>
        <taxon>Anophelinae</taxon>
        <taxon>Anopheles</taxon>
    </lineage>
</organism>
<evidence type="ECO:0000313" key="1">
    <source>
        <dbReference type="EnsemblMetazoa" id="ACOM032212-PA.1"/>
    </source>
</evidence>
<dbReference type="EnsemblMetazoa" id="ACOM032212-RA">
    <property type="protein sequence ID" value="ACOM032212-PA.1"/>
    <property type="gene ID" value="ACOM032212"/>
</dbReference>
<dbReference type="AlphaFoldDB" id="A0A8W7PID6"/>
<dbReference type="Proteomes" id="UP000075882">
    <property type="component" value="Unassembled WGS sequence"/>
</dbReference>
<protein>
    <submittedName>
        <fullName evidence="1">Uncharacterized protein</fullName>
    </submittedName>
</protein>
<name>A0A8W7PID6_ANOCL</name>